<evidence type="ECO:0000256" key="9">
    <source>
        <dbReference type="SAM" id="MobiDB-lite"/>
    </source>
</evidence>
<dbReference type="InterPro" id="IPR048684">
    <property type="entry name" value="COG4_C"/>
</dbReference>
<gene>
    <name evidence="11" type="ORF">D9611_004444</name>
</gene>
<feature type="region of interest" description="Disordered" evidence="9">
    <location>
        <begin position="380"/>
        <end position="399"/>
    </location>
</feature>
<dbReference type="InterPro" id="IPR048680">
    <property type="entry name" value="COG4_N"/>
</dbReference>
<protein>
    <recommendedName>
        <fullName evidence="3">Conserved oligomeric Golgi complex subunit 4</fullName>
    </recommendedName>
    <alternativeName>
        <fullName evidence="8">Component of oligomeric Golgi complex 4</fullName>
    </alternativeName>
</protein>
<dbReference type="Gene3D" id="1.10.287.1060">
    <property type="entry name" value="ESAT-6-like"/>
    <property type="match status" value="1"/>
</dbReference>
<dbReference type="Proteomes" id="UP000541558">
    <property type="component" value="Unassembled WGS sequence"/>
</dbReference>
<evidence type="ECO:0000256" key="4">
    <source>
        <dbReference type="ARBA" id="ARBA00022448"/>
    </source>
</evidence>
<dbReference type="Gene3D" id="1.20.58.1970">
    <property type="match status" value="1"/>
</dbReference>
<evidence type="ECO:0000256" key="7">
    <source>
        <dbReference type="ARBA" id="ARBA00023136"/>
    </source>
</evidence>
<keyword evidence="4" id="KW-0813">Transport</keyword>
<evidence type="ECO:0000256" key="6">
    <source>
        <dbReference type="ARBA" id="ARBA00023034"/>
    </source>
</evidence>
<evidence type="ECO:0000259" key="10">
    <source>
        <dbReference type="SMART" id="SM00762"/>
    </source>
</evidence>
<dbReference type="InterPro" id="IPR048682">
    <property type="entry name" value="COG4"/>
</dbReference>
<feature type="domain" description="COG4 transport protein middle alpha-helical bundle" evidence="10">
    <location>
        <begin position="187"/>
        <end position="501"/>
    </location>
</feature>
<organism evidence="11 12">
    <name type="scientific">Ephemerocybe angulata</name>
    <dbReference type="NCBI Taxonomy" id="980116"/>
    <lineage>
        <taxon>Eukaryota</taxon>
        <taxon>Fungi</taxon>
        <taxon>Dikarya</taxon>
        <taxon>Basidiomycota</taxon>
        <taxon>Agaricomycotina</taxon>
        <taxon>Agaricomycetes</taxon>
        <taxon>Agaricomycetidae</taxon>
        <taxon>Agaricales</taxon>
        <taxon>Agaricineae</taxon>
        <taxon>Psathyrellaceae</taxon>
        <taxon>Ephemerocybe</taxon>
    </lineage>
</organism>
<evidence type="ECO:0000256" key="1">
    <source>
        <dbReference type="ARBA" id="ARBA00004395"/>
    </source>
</evidence>
<dbReference type="GO" id="GO:0015031">
    <property type="term" value="P:protein transport"/>
    <property type="evidence" value="ECO:0007669"/>
    <property type="project" value="UniProtKB-KW"/>
</dbReference>
<comment type="subcellular location">
    <subcellularLocation>
        <location evidence="1">Golgi apparatus membrane</location>
        <topology evidence="1">Peripheral membrane protein</topology>
    </subcellularLocation>
</comment>
<name>A0A8H5F5X1_9AGAR</name>
<feature type="compositionally biased region" description="Basic and acidic residues" evidence="9">
    <location>
        <begin position="380"/>
        <end position="395"/>
    </location>
</feature>
<dbReference type="Pfam" id="PF08318">
    <property type="entry name" value="COG4_m"/>
    <property type="match status" value="1"/>
</dbReference>
<sequence length="752" mass="84580">MTSPNPPSDLQHNLNGSSSFTSNQQRKNPRDLTTLSEILSCLSQYQSEEAELSKSLTQLLNDRDPIVDALARLRLLIPVLDDAREEAGKLCGKVGSTAETADRVGSRVKSLDEEMGRVREAGDRVGMVMDLKSSLAALQSAIDAQDWESATTHCAKAMSLPADVVSGPFAETAVPTSESHLPPAQTLQGQREKLLEIFKRKFDEASKSRDSTATTRFFKLFPSIGWEKEGLEAYAAFVVDLVRIRAPASAKTSSPLYYITALTALFESIAMIVDQHQPVVEKYYGHGKMRLVVQRLLDESDRVTKSLRGNWEEDRAIKRKIGEVLSNPPTTLLSMNQRKAQTTDDNAIDPIEIDKVLSEVAGMIGRWNLFRKFITEALTEEHSGESEEGENKKTESPVQGTTLVDETASNKLFEELVTMYFIPFQVWYTRTIIDKAHRIASPDPTASPITTTAPDDVFYILKSVVSRLLTTGSVNCTTKMIEQLRDIIDRDYIAVYKRKLDDVYKNPQLNSGPRSDKGERESRIAFITLLNDLDLSASHLSRLTSDLSESVSLSQHFLETDQPLIRQSITSLSGQTSKFKATLRAGIEQLFNQLMRPRLRTFITDCYKDVSYVLSEDGYASAEYADVVRKRFVKSWEGIMDGYKDIFSESNYRMFFGLTLDIILRPWEKFVVSLRFTELGAIRFDRDLRAVTNYLSSQTAFGDVREKFLRLQQISTLLNLDGEEDVEEFYNGSGITWKLTAQEARAIVGLRV</sequence>
<dbReference type="Pfam" id="PF20663">
    <property type="entry name" value="COG4_N"/>
    <property type="match status" value="1"/>
</dbReference>
<evidence type="ECO:0000313" key="11">
    <source>
        <dbReference type="EMBL" id="KAF5324851.1"/>
    </source>
</evidence>
<dbReference type="EMBL" id="JAACJK010000164">
    <property type="protein sequence ID" value="KAF5324851.1"/>
    <property type="molecule type" value="Genomic_DNA"/>
</dbReference>
<feature type="compositionally biased region" description="Polar residues" evidence="9">
    <location>
        <begin position="8"/>
        <end position="29"/>
    </location>
</feature>
<evidence type="ECO:0000256" key="2">
    <source>
        <dbReference type="ARBA" id="ARBA00009215"/>
    </source>
</evidence>
<evidence type="ECO:0000256" key="3">
    <source>
        <dbReference type="ARBA" id="ARBA00020975"/>
    </source>
</evidence>
<dbReference type="SMART" id="SM00762">
    <property type="entry name" value="Cog4"/>
    <property type="match status" value="1"/>
</dbReference>
<keyword evidence="12" id="KW-1185">Reference proteome</keyword>
<dbReference type="OrthoDB" id="47059at2759"/>
<evidence type="ECO:0000256" key="5">
    <source>
        <dbReference type="ARBA" id="ARBA00022927"/>
    </source>
</evidence>
<keyword evidence="7" id="KW-0472">Membrane</keyword>
<comment type="caution">
    <text evidence="11">The sequence shown here is derived from an EMBL/GenBank/DDBJ whole genome shotgun (WGS) entry which is preliminary data.</text>
</comment>
<dbReference type="Pfam" id="PF20662">
    <property type="entry name" value="COG4_C"/>
    <property type="match status" value="1"/>
</dbReference>
<dbReference type="PANTHER" id="PTHR24016">
    <property type="entry name" value="CONSERVED OLIGOMERIC GOLGI COMPLEX SUBUNIT 4"/>
    <property type="match status" value="1"/>
</dbReference>
<dbReference type="InterPro" id="IPR013167">
    <property type="entry name" value="COG4_M"/>
</dbReference>
<dbReference type="PANTHER" id="PTHR24016:SF0">
    <property type="entry name" value="CONSERVED OLIGOMERIC GOLGI COMPLEX SUBUNIT 4"/>
    <property type="match status" value="1"/>
</dbReference>
<keyword evidence="5" id="KW-0653">Protein transport</keyword>
<proteinExistence type="inferred from homology"/>
<feature type="region of interest" description="Disordered" evidence="9">
    <location>
        <begin position="1"/>
        <end position="29"/>
    </location>
</feature>
<accession>A0A8H5F5X1</accession>
<reference evidence="11 12" key="1">
    <citation type="journal article" date="2020" name="ISME J.">
        <title>Uncovering the hidden diversity of litter-decomposition mechanisms in mushroom-forming fungi.</title>
        <authorList>
            <person name="Floudas D."/>
            <person name="Bentzer J."/>
            <person name="Ahren D."/>
            <person name="Johansson T."/>
            <person name="Persson P."/>
            <person name="Tunlid A."/>
        </authorList>
    </citation>
    <scope>NUCLEOTIDE SEQUENCE [LARGE SCALE GENOMIC DNA]</scope>
    <source>
        <strain evidence="11 12">CBS 175.51</strain>
    </source>
</reference>
<evidence type="ECO:0000313" key="12">
    <source>
        <dbReference type="Proteomes" id="UP000541558"/>
    </source>
</evidence>
<dbReference type="AlphaFoldDB" id="A0A8H5F5X1"/>
<comment type="similarity">
    <text evidence="2">Belongs to the COG4 family.</text>
</comment>
<evidence type="ECO:0000256" key="8">
    <source>
        <dbReference type="ARBA" id="ARBA00031340"/>
    </source>
</evidence>
<dbReference type="GO" id="GO:0000139">
    <property type="term" value="C:Golgi membrane"/>
    <property type="evidence" value="ECO:0007669"/>
    <property type="project" value="UniProtKB-SubCell"/>
</dbReference>
<keyword evidence="6" id="KW-0333">Golgi apparatus</keyword>